<accession>A0A1G4BD24</accession>
<feature type="domain" description="Heterokaryon incompatibility" evidence="2">
    <location>
        <begin position="320"/>
        <end position="467"/>
    </location>
</feature>
<evidence type="ECO:0000313" key="4">
    <source>
        <dbReference type="Proteomes" id="UP000176998"/>
    </source>
</evidence>
<name>A0A1G4BD24_9PEZI</name>
<dbReference type="RefSeq" id="XP_022476443.1">
    <property type="nucleotide sequence ID" value="XM_022616978.1"/>
</dbReference>
<reference evidence="3 4" key="1">
    <citation type="submission" date="2016-09" db="EMBL/GenBank/DDBJ databases">
        <authorList>
            <person name="Capua I."/>
            <person name="De Benedictis P."/>
            <person name="Joannis T."/>
            <person name="Lombin L.H."/>
            <person name="Cattoli G."/>
        </authorList>
    </citation>
    <scope>NUCLEOTIDE SEQUENCE [LARGE SCALE GENOMIC DNA]</scope>
    <source>
        <strain evidence="3 4">IMI 309357</strain>
    </source>
</reference>
<feature type="compositionally biased region" description="Basic and acidic residues" evidence="1">
    <location>
        <begin position="788"/>
        <end position="808"/>
    </location>
</feature>
<protein>
    <recommendedName>
        <fullName evidence="2">Heterokaryon incompatibility domain-containing protein</fullName>
    </recommendedName>
</protein>
<comment type="caution">
    <text evidence="3">The sequence shown here is derived from an EMBL/GenBank/DDBJ whole genome shotgun (WGS) entry which is preliminary data.</text>
</comment>
<dbReference type="PANTHER" id="PTHR33112:SF16">
    <property type="entry name" value="HETEROKARYON INCOMPATIBILITY DOMAIN-CONTAINING PROTEIN"/>
    <property type="match status" value="1"/>
</dbReference>
<dbReference type="PANTHER" id="PTHR33112">
    <property type="entry name" value="DOMAIN PROTEIN, PUTATIVE-RELATED"/>
    <property type="match status" value="1"/>
</dbReference>
<dbReference type="OrthoDB" id="5135333at2759"/>
<evidence type="ECO:0000259" key="2">
    <source>
        <dbReference type="Pfam" id="PF06985"/>
    </source>
</evidence>
<evidence type="ECO:0000256" key="1">
    <source>
        <dbReference type="SAM" id="MobiDB-lite"/>
    </source>
</evidence>
<feature type="region of interest" description="Disordered" evidence="1">
    <location>
        <begin position="707"/>
        <end position="861"/>
    </location>
</feature>
<dbReference type="GeneID" id="34558488"/>
<gene>
    <name evidence="3" type="ORF">CORC01_05335</name>
</gene>
<dbReference type="EMBL" id="MJBS01000037">
    <property type="protein sequence ID" value="OHE99294.1"/>
    <property type="molecule type" value="Genomic_DNA"/>
</dbReference>
<feature type="compositionally biased region" description="Basic and acidic residues" evidence="1">
    <location>
        <begin position="736"/>
        <end position="745"/>
    </location>
</feature>
<dbReference type="InterPro" id="IPR010730">
    <property type="entry name" value="HET"/>
</dbReference>
<dbReference type="AlphaFoldDB" id="A0A1G4BD24"/>
<feature type="region of interest" description="Disordered" evidence="1">
    <location>
        <begin position="42"/>
        <end position="66"/>
    </location>
</feature>
<sequence length="1049" mass="121855">MLALYHSSAGPPDCLVVSKPAISCPQLPRNIISLNLQTVTNMPENSEPAERPSIKLKLPSDSGSEHRRRESKELCQVCQSLDLGVHCFKVRYGSSGGSTLSRPLHSSTAVRRLGSLNAIRARSSKCPLCALIMDSVTELSPENPYSQPLDEAAESQLQRATCSISWEIDGRETAKRTGKSPRNLVRGVTRRMHIRWNHPRLSNAYLVYVAPETFSRTTSDADRVWAKESMFLGRPLTQNIENQALIQSWLDLCRKTHRGPCRQIESDRSHRFREMVSHSYFGVIDVQNMQLTQLPFQPLADSQRSPTYYQSVEDLKLEPYVALSYVWGNDTDAYKTLTENVMFHRTHGGLEEVLSRIPKAIQDAFDLVRRLGFRYVWIDRLCIVQNSPRSWKLNAYNMDLIYGNAELTICAADGDASIGLRAMRPNTRNTTQCKRHITPNLQLMVTRPPEMYIRASTWNERAWTFQERLLSRRCLIFTNGRVYYQCRSTGMSEDIFGDQKGAGWSLDLVDAPLQMFRQLDNRAIWVYMKCVELYTERKLAHLQDIQAAFSGMANMMEDRMRAPFINGLPSSHFDLALLWEPMKQTKRRIITQNSSTSSLPDFPTWSWTGWIGEVKYKDDLVAGILDNVSDWLDTHTWIKWWVRDGHGDLRPLWDADRSVEDQSKDIKWRGYTDKRAQQTEYTGDRQEVYYDEETITRIRRRENRDYEWTRERRPDNRSSESDNDDDDDSSGSSSDADTRRSDGKGYEVYNSHRKSVSYGPNVDTGLPNGVKIIRPDGPPPRFPSTRSRSGERERHSRVDRRVEGRGYLRYDLPPPPSPRRESSLVGELEDPSHHRQRSRREYRDGYERQRRPTGRTERLESEHPTLNAAFFDLRYKDDEAEFSIALRDYPYRVVKAEYTPKPETSEFPLLPILQFRTWHTWLYIRESMPVEQQDENRRRVSMNVGLGQVRHHIVDESGDWCGSLVLDAEWAATADARQEFIAISEAKCFTPSECQEWTYYIPKERDQSEWDLFYVLLIERKDERWERVGVGKVFQEAFRSSRQREIMLS</sequence>
<evidence type="ECO:0000313" key="3">
    <source>
        <dbReference type="EMBL" id="OHE99294.1"/>
    </source>
</evidence>
<keyword evidence="4" id="KW-1185">Reference proteome</keyword>
<feature type="compositionally biased region" description="Basic and acidic residues" evidence="1">
    <location>
        <begin position="707"/>
        <end position="720"/>
    </location>
</feature>
<proteinExistence type="predicted"/>
<dbReference type="Pfam" id="PF06985">
    <property type="entry name" value="HET"/>
    <property type="match status" value="1"/>
</dbReference>
<organism evidence="3 4">
    <name type="scientific">Colletotrichum orchidophilum</name>
    <dbReference type="NCBI Taxonomy" id="1209926"/>
    <lineage>
        <taxon>Eukaryota</taxon>
        <taxon>Fungi</taxon>
        <taxon>Dikarya</taxon>
        <taxon>Ascomycota</taxon>
        <taxon>Pezizomycotina</taxon>
        <taxon>Sordariomycetes</taxon>
        <taxon>Hypocreomycetidae</taxon>
        <taxon>Glomerellales</taxon>
        <taxon>Glomerellaceae</taxon>
        <taxon>Colletotrichum</taxon>
    </lineage>
</organism>
<feature type="compositionally biased region" description="Basic and acidic residues" evidence="1">
    <location>
        <begin position="839"/>
        <end position="861"/>
    </location>
</feature>
<dbReference type="Proteomes" id="UP000176998">
    <property type="component" value="Unassembled WGS sequence"/>
</dbReference>